<evidence type="ECO:0000313" key="2">
    <source>
        <dbReference type="Proteomes" id="UP000483820"/>
    </source>
</evidence>
<reference evidence="1 2" key="1">
    <citation type="submission" date="2019-12" db="EMBL/GenBank/DDBJ databases">
        <title>Chromosome-level assembly of the Caenorhabditis remanei genome.</title>
        <authorList>
            <person name="Teterina A.A."/>
            <person name="Willis J.H."/>
            <person name="Phillips P.C."/>
        </authorList>
    </citation>
    <scope>NUCLEOTIDE SEQUENCE [LARGE SCALE GENOMIC DNA]</scope>
    <source>
        <strain evidence="1 2">PX506</strain>
        <tissue evidence="1">Whole organism</tissue>
    </source>
</reference>
<evidence type="ECO:0008006" key="3">
    <source>
        <dbReference type="Google" id="ProtNLM"/>
    </source>
</evidence>
<dbReference type="KEGG" id="crq:GCK72_007738"/>
<comment type="caution">
    <text evidence="1">The sequence shown here is derived from an EMBL/GenBank/DDBJ whole genome shotgun (WGS) entry which is preliminary data.</text>
</comment>
<proteinExistence type="predicted"/>
<dbReference type="GeneID" id="78774509"/>
<dbReference type="CTD" id="78774509"/>
<evidence type="ECO:0000313" key="1">
    <source>
        <dbReference type="EMBL" id="KAF1767779.1"/>
    </source>
</evidence>
<name>A0A6A5HJV1_CAERE</name>
<protein>
    <recommendedName>
        <fullName evidence="3">SPK domain-containing protein</fullName>
    </recommendedName>
</protein>
<dbReference type="AlphaFoldDB" id="A0A6A5HJV1"/>
<gene>
    <name evidence="1" type="ORF">GCK72_007738</name>
</gene>
<sequence length="138" mass="15606">MTMMKIKLVKLESKEALTIGKLYTKLKQVLETHFKSQQIGISLDLDLEEEVDKKELSSEESQKLLGKIAKTVSNSPNEMLDGIKIEKLQIMKTLDSMAFGMARCDNAEINRMMQLECDRKESISLSVLAPLMIALLDE</sequence>
<dbReference type="RefSeq" id="XP_053590606.1">
    <property type="nucleotide sequence ID" value="XM_053726412.1"/>
</dbReference>
<dbReference type="EMBL" id="WUAV01000002">
    <property type="protein sequence ID" value="KAF1767779.1"/>
    <property type="molecule type" value="Genomic_DNA"/>
</dbReference>
<dbReference type="Proteomes" id="UP000483820">
    <property type="component" value="Chromosome II"/>
</dbReference>
<organism evidence="1 2">
    <name type="scientific">Caenorhabditis remanei</name>
    <name type="common">Caenorhabditis vulgaris</name>
    <dbReference type="NCBI Taxonomy" id="31234"/>
    <lineage>
        <taxon>Eukaryota</taxon>
        <taxon>Metazoa</taxon>
        <taxon>Ecdysozoa</taxon>
        <taxon>Nematoda</taxon>
        <taxon>Chromadorea</taxon>
        <taxon>Rhabditida</taxon>
        <taxon>Rhabditina</taxon>
        <taxon>Rhabditomorpha</taxon>
        <taxon>Rhabditoidea</taxon>
        <taxon>Rhabditidae</taxon>
        <taxon>Peloderinae</taxon>
        <taxon>Caenorhabditis</taxon>
    </lineage>
</organism>
<accession>A0A6A5HJV1</accession>